<dbReference type="PANTHER" id="PTHR15160:SF1">
    <property type="entry name" value="VON HIPPEL-LINDAU DISEASE TUMOR SUPPRESSOR"/>
    <property type="match status" value="1"/>
</dbReference>
<protein>
    <recommendedName>
        <fullName evidence="4">BFN domain-containing protein</fullName>
    </recommendedName>
</protein>
<dbReference type="GO" id="GO:0016567">
    <property type="term" value="P:protein ubiquitination"/>
    <property type="evidence" value="ECO:0007669"/>
    <property type="project" value="TreeGrafter"/>
</dbReference>
<reference evidence="5" key="1">
    <citation type="submission" date="2022-04" db="EMBL/GenBank/DDBJ databases">
        <title>Carnegiea gigantea Genome sequencing and assembly v2.</title>
        <authorList>
            <person name="Copetti D."/>
            <person name="Sanderson M.J."/>
            <person name="Burquez A."/>
            <person name="Wojciechowski M.F."/>
        </authorList>
    </citation>
    <scope>NUCLEOTIDE SEQUENCE</scope>
    <source>
        <strain evidence="5">SGP5-SGP5p</strain>
        <tissue evidence="5">Aerial part</tissue>
    </source>
</reference>
<comment type="caution">
    <text evidence="5">The sequence shown here is derived from an EMBL/GenBank/DDBJ whole genome shotgun (WGS) entry which is preliminary data.</text>
</comment>
<dbReference type="PROSITE" id="PS51658">
    <property type="entry name" value="BFN"/>
    <property type="match status" value="1"/>
</dbReference>
<organism evidence="5 6">
    <name type="scientific">Carnegiea gigantea</name>
    <dbReference type="NCBI Taxonomy" id="171969"/>
    <lineage>
        <taxon>Eukaryota</taxon>
        <taxon>Viridiplantae</taxon>
        <taxon>Streptophyta</taxon>
        <taxon>Embryophyta</taxon>
        <taxon>Tracheophyta</taxon>
        <taxon>Spermatophyta</taxon>
        <taxon>Magnoliopsida</taxon>
        <taxon>eudicotyledons</taxon>
        <taxon>Gunneridae</taxon>
        <taxon>Pentapetalae</taxon>
        <taxon>Caryophyllales</taxon>
        <taxon>Cactineae</taxon>
        <taxon>Cactaceae</taxon>
        <taxon>Cactoideae</taxon>
        <taxon>Echinocereeae</taxon>
        <taxon>Carnegiea</taxon>
    </lineage>
</organism>
<proteinExistence type="inferred from homology"/>
<dbReference type="OrthoDB" id="566255at2759"/>
<sequence>MLRAELWVRTFSSSSHQSNSFVIPESSRSRRFSLQFLSLRVRLPPRSRHHHHHHHHHPKPLKYPLVSCKKHSDAHGRFHPNQRDPDDDFLEASLLLSGRISTRCSWSSTLSAYIVPLTDAETLRHHHLRKQGFHEAKQSSGPFAPLSAQVKDFRAGINTIGLGILRRFQHPTIFLKISCEGDFLLPIVVGEFAVENLIDSSDEDVHGDYSNHFLFLRNIVLDLGYEVKMVKITDRVVNTYFARIYFGKTGARATFSVDARPSDAINVAKRCKAPIYVNKQIVLTDAIRIAYRTGRIHDTRPTYDVLLDSPMEGPDLLGEELRLVQKMKLAVKEERYNDAGEQYHVERQACEAAKFLSLNMRTG</sequence>
<keyword evidence="2" id="KW-0540">Nuclease</keyword>
<evidence type="ECO:0000256" key="3">
    <source>
        <dbReference type="ARBA" id="ARBA00025428"/>
    </source>
</evidence>
<dbReference type="SUPFAM" id="SSF103256">
    <property type="entry name" value="Hypothetical protein TM0160"/>
    <property type="match status" value="1"/>
</dbReference>
<dbReference type="InterPro" id="IPR036104">
    <property type="entry name" value="BFN_sf"/>
</dbReference>
<dbReference type="Pfam" id="PF02577">
    <property type="entry name" value="BFN_dom"/>
    <property type="match status" value="1"/>
</dbReference>
<evidence type="ECO:0000256" key="2">
    <source>
        <dbReference type="ARBA" id="ARBA00022722"/>
    </source>
</evidence>
<dbReference type="GO" id="GO:0005634">
    <property type="term" value="C:nucleus"/>
    <property type="evidence" value="ECO:0007669"/>
    <property type="project" value="TreeGrafter"/>
</dbReference>
<dbReference type="Gene3D" id="3.10.690.10">
    <property type="entry name" value="Bifunctional nuclease domain"/>
    <property type="match status" value="1"/>
</dbReference>
<keyword evidence="6" id="KW-1185">Reference proteome</keyword>
<feature type="domain" description="BFN" evidence="4">
    <location>
        <begin position="152"/>
        <end position="289"/>
    </location>
</feature>
<dbReference type="AlphaFoldDB" id="A0A9Q1KXY4"/>
<name>A0A9Q1KXY4_9CARY</name>
<dbReference type="Proteomes" id="UP001153076">
    <property type="component" value="Unassembled WGS sequence"/>
</dbReference>
<accession>A0A9Q1KXY4</accession>
<gene>
    <name evidence="5" type="ORF">Cgig2_007215</name>
</gene>
<evidence type="ECO:0000313" key="6">
    <source>
        <dbReference type="Proteomes" id="UP001153076"/>
    </source>
</evidence>
<comment type="function">
    <text evidence="3">Bifunctional nuclease with both RNase and DNase activities. Involved in basal defense response. Participates in abscisic acid-derived callose deposition following infection by a necrotrophic pathogen.</text>
</comment>
<dbReference type="EMBL" id="JAKOGI010000007">
    <property type="protein sequence ID" value="KAJ8451732.1"/>
    <property type="molecule type" value="Genomic_DNA"/>
</dbReference>
<dbReference type="GO" id="GO:0004518">
    <property type="term" value="F:nuclease activity"/>
    <property type="evidence" value="ECO:0007669"/>
    <property type="project" value="UniProtKB-UniRule"/>
</dbReference>
<evidence type="ECO:0000313" key="5">
    <source>
        <dbReference type="EMBL" id="KAJ8451732.1"/>
    </source>
</evidence>
<dbReference type="GO" id="GO:0030891">
    <property type="term" value="C:VCB complex"/>
    <property type="evidence" value="ECO:0007669"/>
    <property type="project" value="TreeGrafter"/>
</dbReference>
<comment type="similarity">
    <text evidence="1">Belongs to the bifunctional nuclease family.</text>
</comment>
<keyword evidence="2" id="KW-0378">Hydrolase</keyword>
<dbReference type="PANTHER" id="PTHR15160">
    <property type="entry name" value="VON HIPPEL-LINDAU PROTEIN"/>
    <property type="match status" value="1"/>
</dbReference>
<evidence type="ECO:0000259" key="4">
    <source>
        <dbReference type="PROSITE" id="PS51658"/>
    </source>
</evidence>
<dbReference type="InterPro" id="IPR003729">
    <property type="entry name" value="Bi_nuclease_dom"/>
</dbReference>
<evidence type="ECO:0000256" key="1">
    <source>
        <dbReference type="ARBA" id="ARBA00009095"/>
    </source>
</evidence>